<dbReference type="GO" id="GO:0008324">
    <property type="term" value="F:monoatomic cation transmembrane transporter activity"/>
    <property type="evidence" value="ECO:0007669"/>
    <property type="project" value="InterPro"/>
</dbReference>
<dbReference type="PANTHER" id="PTHR13414:SF9">
    <property type="entry name" value="PROTON-COUPLED ZINC ANTIPORTER SLC30A9, MITOCHONDRIAL"/>
    <property type="match status" value="1"/>
</dbReference>
<dbReference type="InterPro" id="IPR002524">
    <property type="entry name" value="Cation_efflux"/>
</dbReference>
<dbReference type="Pfam" id="PF01545">
    <property type="entry name" value="Cation_efflux"/>
    <property type="match status" value="1"/>
</dbReference>
<evidence type="ECO:0000256" key="6">
    <source>
        <dbReference type="SAM" id="Phobius"/>
    </source>
</evidence>
<dbReference type="PANTHER" id="PTHR13414">
    <property type="entry name" value="HUEL-CATION TRANSPORTER"/>
    <property type="match status" value="1"/>
</dbReference>
<feature type="transmembrane region" description="Helical" evidence="6">
    <location>
        <begin position="116"/>
        <end position="136"/>
    </location>
</feature>
<feature type="transmembrane region" description="Helical" evidence="6">
    <location>
        <begin position="192"/>
        <end position="210"/>
    </location>
</feature>
<gene>
    <name evidence="8" type="ORF">SAMN04487995_3709</name>
</gene>
<evidence type="ECO:0000259" key="7">
    <source>
        <dbReference type="Pfam" id="PF01545"/>
    </source>
</evidence>
<dbReference type="RefSeq" id="WP_090337685.1">
    <property type="nucleotide sequence ID" value="NZ_FNXY01000005.1"/>
</dbReference>
<dbReference type="Gene3D" id="1.20.1510.10">
    <property type="entry name" value="Cation efflux protein transmembrane domain"/>
    <property type="match status" value="1"/>
</dbReference>
<name>A0A1H6WRD1_9BACT</name>
<protein>
    <submittedName>
        <fullName evidence="8">Cation diffusion facilitator family transporter</fullName>
    </submittedName>
</protein>
<feature type="transmembrane region" description="Helical" evidence="6">
    <location>
        <begin position="75"/>
        <end position="96"/>
    </location>
</feature>
<dbReference type="GO" id="GO:0016020">
    <property type="term" value="C:membrane"/>
    <property type="evidence" value="ECO:0007669"/>
    <property type="project" value="UniProtKB-SubCell"/>
</dbReference>
<dbReference type="SUPFAM" id="SSF161111">
    <property type="entry name" value="Cation efflux protein transmembrane domain-like"/>
    <property type="match status" value="1"/>
</dbReference>
<dbReference type="GO" id="GO:0006829">
    <property type="term" value="P:zinc ion transport"/>
    <property type="evidence" value="ECO:0007669"/>
    <property type="project" value="InterPro"/>
</dbReference>
<sequence length="320" mass="35139">MAEQSKLPIYGALGANFGIAIIKFIAASVTGSSAMLSEGIHSTVDSGNELLLLLGISKSKKPADRNHPFGHGKELYFWSLIVGILIFALGGGMSMYEGITHIRHPEQLKDPKWNYIVLSFSMVFEGASLFIAVKKFNEQKGAGSFWGELRASKDPSLFAVIYEDTAALAGLITAFLGVFLGHYFNNPLFDGLASIIIGVILAVVAVIMVIESKKLLVGESAESNTVKGIYELVNKDADVSTVYYPLTMHLAPNEILLALDVQFRTDISLTDLVEAISRTENNIRGAYPDVKRIFIEARNLAKSGEQISREYRKREEQEED</sequence>
<dbReference type="STRING" id="408657.SAMN04487995_3709"/>
<evidence type="ECO:0000313" key="9">
    <source>
        <dbReference type="Proteomes" id="UP000199532"/>
    </source>
</evidence>
<dbReference type="NCBIfam" id="TIGR01297">
    <property type="entry name" value="CDF"/>
    <property type="match status" value="1"/>
</dbReference>
<keyword evidence="9" id="KW-1185">Reference proteome</keyword>
<accession>A0A1H6WRD1</accession>
<organism evidence="8 9">
    <name type="scientific">Dyadobacter koreensis</name>
    <dbReference type="NCBI Taxonomy" id="408657"/>
    <lineage>
        <taxon>Bacteria</taxon>
        <taxon>Pseudomonadati</taxon>
        <taxon>Bacteroidota</taxon>
        <taxon>Cytophagia</taxon>
        <taxon>Cytophagales</taxon>
        <taxon>Spirosomataceae</taxon>
        <taxon>Dyadobacter</taxon>
    </lineage>
</organism>
<evidence type="ECO:0000313" key="8">
    <source>
        <dbReference type="EMBL" id="SEJ19541.1"/>
    </source>
</evidence>
<keyword evidence="5 6" id="KW-0472">Membrane</keyword>
<reference evidence="8 9" key="1">
    <citation type="submission" date="2016-10" db="EMBL/GenBank/DDBJ databases">
        <authorList>
            <person name="de Groot N.N."/>
        </authorList>
    </citation>
    <scope>NUCLEOTIDE SEQUENCE [LARGE SCALE GENOMIC DNA]</scope>
    <source>
        <strain evidence="8 9">DSM 19938</strain>
    </source>
</reference>
<keyword evidence="3 6" id="KW-0812">Transmembrane</keyword>
<dbReference type="EMBL" id="FNXY01000005">
    <property type="protein sequence ID" value="SEJ19541.1"/>
    <property type="molecule type" value="Genomic_DNA"/>
</dbReference>
<dbReference type="InterPro" id="IPR027469">
    <property type="entry name" value="Cation_efflux_TMD_sf"/>
</dbReference>
<evidence type="ECO:0000256" key="5">
    <source>
        <dbReference type="ARBA" id="ARBA00023136"/>
    </source>
</evidence>
<dbReference type="Proteomes" id="UP000199532">
    <property type="component" value="Unassembled WGS sequence"/>
</dbReference>
<keyword evidence="2" id="KW-0813">Transport</keyword>
<dbReference type="InterPro" id="IPR040177">
    <property type="entry name" value="SLC30A9"/>
</dbReference>
<evidence type="ECO:0000256" key="4">
    <source>
        <dbReference type="ARBA" id="ARBA00022989"/>
    </source>
</evidence>
<comment type="subcellular location">
    <subcellularLocation>
        <location evidence="1">Membrane</location>
        <topology evidence="1">Multi-pass membrane protein</topology>
    </subcellularLocation>
</comment>
<evidence type="ECO:0000256" key="3">
    <source>
        <dbReference type="ARBA" id="ARBA00022692"/>
    </source>
</evidence>
<feature type="transmembrane region" description="Helical" evidence="6">
    <location>
        <begin position="157"/>
        <end position="180"/>
    </location>
</feature>
<dbReference type="InterPro" id="IPR058533">
    <property type="entry name" value="Cation_efflux_TM"/>
</dbReference>
<evidence type="ECO:0000256" key="1">
    <source>
        <dbReference type="ARBA" id="ARBA00004141"/>
    </source>
</evidence>
<feature type="domain" description="Cation efflux protein transmembrane" evidence="7">
    <location>
        <begin position="12"/>
        <end position="217"/>
    </location>
</feature>
<keyword evidence="4 6" id="KW-1133">Transmembrane helix</keyword>
<evidence type="ECO:0000256" key="2">
    <source>
        <dbReference type="ARBA" id="ARBA00022448"/>
    </source>
</evidence>
<dbReference type="AlphaFoldDB" id="A0A1H6WRD1"/>
<proteinExistence type="predicted"/>
<dbReference type="OrthoDB" id="9806522at2"/>